<keyword evidence="5 6" id="KW-0472">Membrane</keyword>
<evidence type="ECO:0000256" key="2">
    <source>
        <dbReference type="ARBA" id="ARBA00022475"/>
    </source>
</evidence>
<feature type="transmembrane region" description="Helical" evidence="6">
    <location>
        <begin position="588"/>
        <end position="610"/>
    </location>
</feature>
<accession>A0ABM7WJ64</accession>
<evidence type="ECO:0000259" key="7">
    <source>
        <dbReference type="Pfam" id="PF02687"/>
    </source>
</evidence>
<dbReference type="Pfam" id="PF02687">
    <property type="entry name" value="FtsX"/>
    <property type="match status" value="1"/>
</dbReference>
<feature type="transmembrane region" description="Helical" evidence="6">
    <location>
        <begin position="644"/>
        <end position="665"/>
    </location>
</feature>
<protein>
    <submittedName>
        <fullName evidence="8">ABC transporter permease</fullName>
    </submittedName>
</protein>
<evidence type="ECO:0000256" key="1">
    <source>
        <dbReference type="ARBA" id="ARBA00004651"/>
    </source>
</evidence>
<evidence type="ECO:0000256" key="4">
    <source>
        <dbReference type="ARBA" id="ARBA00022989"/>
    </source>
</evidence>
<sequence>MRAKLAVRNIKRSFKDYAIYFITLVFGVAVFYAFNSIQNQSVLFDLKDEATESIFIMTGQFLGIFSVFIACVLGFLIIYANRFLIRRRKHEFGIYLTLGMKPSTVSQIVLIETLLVGIVSLAIGLALGIALSQGLSFLTAALFSIPMAQYQFVFSGDACMLTLICFAVIYLIVALFNTFTVSRYKLIDLLSARAKNEKMKMRSPWASLVLFVVSVAVLAVAYALLVQNGLVMLDDPKFLWATVLMVVGTTLFFYSLSGFAIAMLQRSKRVYYKGLNTFTVRQIASKINTAFVSLSVVCVMLFFSITVFSCGMGMVEAFTSGVEDGTRYDATLTANVFWDSQNVEDMDPEYREDAKRVIALGRENDFDIETYLASLGVDWDAFAERVMQLDIYQAPDLMYGQLVDTSTLGLAEDRAAMVETTPVQIISASQFNALREATGEDPVDVGSNGYVVNNLAESGSVLSDRLAQLDGDVTVGGVALESKSDRVYAQSLDVHSFAGDAAQLIVPDDVIAAVRDQGAVPYMSYLNIDYKADRTEGDTALMEALGKALPPDDQTARNGFAYKSDSWPVSMTFTAQEVIAQSGGMRMLITYLALYIGFVFLITTAAVLAIQQLSEASDSIERYRLLSKLGCDRPMIARSLLAQVLIYFIAPLGLAVCHAVCAIGVTSTSLFTSVGVSITGPTLMTVLLVVAVYGSYLLVTYGAARGIIGQAIDSRR</sequence>
<evidence type="ECO:0000256" key="6">
    <source>
        <dbReference type="SAM" id="Phobius"/>
    </source>
</evidence>
<evidence type="ECO:0000256" key="3">
    <source>
        <dbReference type="ARBA" id="ARBA00022692"/>
    </source>
</evidence>
<evidence type="ECO:0000256" key="5">
    <source>
        <dbReference type="ARBA" id="ARBA00023136"/>
    </source>
</evidence>
<keyword evidence="3 6" id="KW-0812">Transmembrane</keyword>
<evidence type="ECO:0000313" key="9">
    <source>
        <dbReference type="Proteomes" id="UP001320544"/>
    </source>
</evidence>
<dbReference type="PANTHER" id="PTHR46795">
    <property type="entry name" value="ABC TRANSPORTER PERMEASE-RELATED-RELATED"/>
    <property type="match status" value="1"/>
</dbReference>
<feature type="domain" description="ABC3 transporter permease C-terminal" evidence="7">
    <location>
        <begin position="64"/>
        <end position="177"/>
    </location>
</feature>
<evidence type="ECO:0000313" key="8">
    <source>
        <dbReference type="EMBL" id="BDE96279.1"/>
    </source>
</evidence>
<feature type="transmembrane region" description="Helical" evidence="6">
    <location>
        <begin position="54"/>
        <end position="80"/>
    </location>
</feature>
<feature type="transmembrane region" description="Helical" evidence="6">
    <location>
        <begin position="291"/>
        <end position="315"/>
    </location>
</feature>
<feature type="transmembrane region" description="Helical" evidence="6">
    <location>
        <begin position="108"/>
        <end position="132"/>
    </location>
</feature>
<feature type="transmembrane region" description="Helical" evidence="6">
    <location>
        <begin position="152"/>
        <end position="176"/>
    </location>
</feature>
<keyword evidence="4 6" id="KW-1133">Transmembrane helix</keyword>
<proteinExistence type="predicted"/>
<keyword evidence="2" id="KW-1003">Cell membrane</keyword>
<dbReference type="RefSeq" id="WP_244412545.1">
    <property type="nucleotide sequence ID" value="NZ_AP025564.1"/>
</dbReference>
<feature type="transmembrane region" description="Helical" evidence="6">
    <location>
        <begin position="205"/>
        <end position="226"/>
    </location>
</feature>
<dbReference type="PANTHER" id="PTHR46795:SF3">
    <property type="entry name" value="ABC TRANSPORTER PERMEASE"/>
    <property type="match status" value="1"/>
</dbReference>
<feature type="transmembrane region" description="Helical" evidence="6">
    <location>
        <begin position="685"/>
        <end position="708"/>
    </location>
</feature>
<feature type="transmembrane region" description="Helical" evidence="6">
    <location>
        <begin position="238"/>
        <end position="264"/>
    </location>
</feature>
<name>A0ABM7WJ64_9ACTN</name>
<organism evidence="8 9">
    <name type="scientific">Raoultibacter timonensis</name>
    <dbReference type="NCBI Taxonomy" id="1907662"/>
    <lineage>
        <taxon>Bacteria</taxon>
        <taxon>Bacillati</taxon>
        <taxon>Actinomycetota</taxon>
        <taxon>Coriobacteriia</taxon>
        <taxon>Eggerthellales</taxon>
        <taxon>Eggerthellaceae</taxon>
        <taxon>Raoultibacter</taxon>
    </lineage>
</organism>
<dbReference type="InterPro" id="IPR052536">
    <property type="entry name" value="ABC-4_Integral_Memb_Prot"/>
</dbReference>
<dbReference type="InterPro" id="IPR003838">
    <property type="entry name" value="ABC3_permease_C"/>
</dbReference>
<gene>
    <name evidence="8" type="ORF">CE91St30_16120</name>
</gene>
<keyword evidence="9" id="KW-1185">Reference proteome</keyword>
<comment type="subcellular location">
    <subcellularLocation>
        <location evidence="1">Cell membrane</location>
        <topology evidence="1">Multi-pass membrane protein</topology>
    </subcellularLocation>
</comment>
<reference evidence="8 9" key="1">
    <citation type="submission" date="2022-01" db="EMBL/GenBank/DDBJ databases">
        <title>Novel bile acid biosynthetic pathways are enriched in the microbiome of centenarians.</title>
        <authorList>
            <person name="Sato Y."/>
            <person name="Atarashi K."/>
            <person name="Plichta R.D."/>
            <person name="Arai Y."/>
            <person name="Sasajima S."/>
            <person name="Kearney M.S."/>
            <person name="Suda W."/>
            <person name="Takeshita K."/>
            <person name="Sasaki T."/>
            <person name="Okamoto S."/>
            <person name="Skelly N.A."/>
            <person name="Okamura Y."/>
            <person name="Vlamakis H."/>
            <person name="Li Y."/>
            <person name="Tanoue T."/>
            <person name="Takei H."/>
            <person name="Nittono H."/>
            <person name="Narushima S."/>
            <person name="Irie J."/>
            <person name="Itoh H."/>
            <person name="Moriya K."/>
            <person name="Sugiura Y."/>
            <person name="Suematsu M."/>
            <person name="Moritoki N."/>
            <person name="Shibata S."/>
            <person name="Littman R.D."/>
            <person name="Fischbach A.M."/>
            <person name="Uwamino Y."/>
            <person name="Inoue T."/>
            <person name="Honda A."/>
            <person name="Hattori M."/>
            <person name="Murai T."/>
            <person name="Xavier J.R."/>
            <person name="Hirose N."/>
            <person name="Honda K."/>
        </authorList>
    </citation>
    <scope>NUCLEOTIDE SEQUENCE [LARGE SCALE GENOMIC DNA]</scope>
    <source>
        <strain evidence="8 9">CE91-St30</strain>
    </source>
</reference>
<dbReference type="Proteomes" id="UP001320544">
    <property type="component" value="Chromosome"/>
</dbReference>
<dbReference type="EMBL" id="AP025564">
    <property type="protein sequence ID" value="BDE96279.1"/>
    <property type="molecule type" value="Genomic_DNA"/>
</dbReference>
<feature type="transmembrane region" description="Helical" evidence="6">
    <location>
        <begin position="17"/>
        <end position="34"/>
    </location>
</feature>